<dbReference type="RefSeq" id="WP_174991994.1">
    <property type="nucleotide sequence ID" value="NZ_CABVPX010000005.1"/>
</dbReference>
<dbReference type="Proteomes" id="UP000494172">
    <property type="component" value="Unassembled WGS sequence"/>
</dbReference>
<reference evidence="1 2" key="1">
    <citation type="submission" date="2019-09" db="EMBL/GenBank/DDBJ databases">
        <authorList>
            <person name="Depoorter E."/>
        </authorList>
    </citation>
    <scope>NUCLEOTIDE SEQUENCE [LARGE SCALE GENOMIC DNA]</scope>
    <source>
        <strain evidence="1">LMG 24066</strain>
    </source>
</reference>
<evidence type="ECO:0000313" key="2">
    <source>
        <dbReference type="Proteomes" id="UP000494172"/>
    </source>
</evidence>
<evidence type="ECO:0000313" key="1">
    <source>
        <dbReference type="EMBL" id="VWB35690.1"/>
    </source>
</evidence>
<organism evidence="1 2">
    <name type="scientific">Burkholderia arboris</name>
    <dbReference type="NCBI Taxonomy" id="488730"/>
    <lineage>
        <taxon>Bacteria</taxon>
        <taxon>Pseudomonadati</taxon>
        <taxon>Pseudomonadota</taxon>
        <taxon>Betaproteobacteria</taxon>
        <taxon>Burkholderiales</taxon>
        <taxon>Burkholderiaceae</taxon>
        <taxon>Burkholderia</taxon>
        <taxon>Burkholderia cepacia complex</taxon>
    </lineage>
</organism>
<name>A0A9Q9SFF8_9BURK</name>
<comment type="caution">
    <text evidence="1">The sequence shown here is derived from an EMBL/GenBank/DDBJ whole genome shotgun (WGS) entry which is preliminary data.</text>
</comment>
<dbReference type="EMBL" id="CABVPX010000005">
    <property type="protein sequence ID" value="VWB35690.1"/>
    <property type="molecule type" value="Genomic_DNA"/>
</dbReference>
<proteinExistence type="predicted"/>
<sequence length="200" mass="22545">MAHVCNMGGTVWPNGLPPGWCMQDPINDVSLWYDKRYFKLKNASDRAMRATVKRTLTSGQVQSVDLDVNNHDATDLVVWLAGTDTGSIELVTAVKSPESDTLKALDHLAVEQETGVDNIPLSYVRNHWGVPVYISIDIYRDNMPQPDSWVRHVLDPRARLLIYADFSVPTFKWRAGVLERTDFYQPWPPQPAIKVSPATP</sequence>
<gene>
    <name evidence="1" type="ORF">BAR24066_01557</name>
</gene>
<dbReference type="AlphaFoldDB" id="A0A9Q9SFF8"/>
<accession>A0A9Q9SFF8</accession>
<protein>
    <submittedName>
        <fullName evidence="1">Uncharacterized protein</fullName>
    </submittedName>
</protein>